<comment type="pathway">
    <text evidence="1 8">Amino-acid biosynthesis; L-histidine biosynthesis; L-histidine from 5-phospho-alpha-D-ribose 1-diphosphate: step 8/9.</text>
</comment>
<dbReference type="RefSeq" id="WP_057870305.1">
    <property type="nucleotide sequence ID" value="NZ_AZDX01000054.1"/>
</dbReference>
<keyword evidence="6 8" id="KW-0368">Histidine biosynthesis</keyword>
<dbReference type="PANTHER" id="PTHR21039">
    <property type="entry name" value="HISTIDINOL PHOSPHATASE-RELATED"/>
    <property type="match status" value="1"/>
</dbReference>
<evidence type="ECO:0000256" key="1">
    <source>
        <dbReference type="ARBA" id="ARBA00004970"/>
    </source>
</evidence>
<dbReference type="Proteomes" id="UP000051448">
    <property type="component" value="Unassembled WGS sequence"/>
</dbReference>
<evidence type="ECO:0000256" key="5">
    <source>
        <dbReference type="ARBA" id="ARBA00022801"/>
    </source>
</evidence>
<dbReference type="Pfam" id="PF02811">
    <property type="entry name" value="PHP"/>
    <property type="match status" value="1"/>
</dbReference>
<organism evidence="10 11">
    <name type="scientific">Liquorilactobacillus hordei DSM 19519</name>
    <dbReference type="NCBI Taxonomy" id="1423759"/>
    <lineage>
        <taxon>Bacteria</taxon>
        <taxon>Bacillati</taxon>
        <taxon>Bacillota</taxon>
        <taxon>Bacilli</taxon>
        <taxon>Lactobacillales</taxon>
        <taxon>Lactobacillaceae</taxon>
        <taxon>Liquorilactobacillus</taxon>
    </lineage>
</organism>
<dbReference type="GO" id="GO:0004401">
    <property type="term" value="F:histidinol-phosphatase activity"/>
    <property type="evidence" value="ECO:0007669"/>
    <property type="project" value="UniProtKB-UniRule"/>
</dbReference>
<dbReference type="EC" id="3.1.3.15" evidence="3 8"/>
<gene>
    <name evidence="10" type="ORF">FC92_GL001755</name>
</gene>
<evidence type="ECO:0000256" key="7">
    <source>
        <dbReference type="ARBA" id="ARBA00049158"/>
    </source>
</evidence>
<comment type="catalytic activity">
    <reaction evidence="7 8">
        <text>L-histidinol phosphate + H2O = L-histidinol + phosphate</text>
        <dbReference type="Rhea" id="RHEA:14465"/>
        <dbReference type="ChEBI" id="CHEBI:15377"/>
        <dbReference type="ChEBI" id="CHEBI:43474"/>
        <dbReference type="ChEBI" id="CHEBI:57699"/>
        <dbReference type="ChEBI" id="CHEBI:57980"/>
        <dbReference type="EC" id="3.1.3.15"/>
    </reaction>
</comment>
<keyword evidence="5 8" id="KW-0378">Hydrolase</keyword>
<dbReference type="NCBIfam" id="TIGR01856">
    <property type="entry name" value="hisJ_fam"/>
    <property type="match status" value="1"/>
</dbReference>
<dbReference type="EMBL" id="AZDX01000054">
    <property type="protein sequence ID" value="KRL04111.1"/>
    <property type="molecule type" value="Genomic_DNA"/>
</dbReference>
<dbReference type="GO" id="GO:0000105">
    <property type="term" value="P:L-histidine biosynthetic process"/>
    <property type="evidence" value="ECO:0007669"/>
    <property type="project" value="UniProtKB-UniRule"/>
</dbReference>
<reference evidence="10 11" key="1">
    <citation type="journal article" date="2015" name="Genome Announc.">
        <title>Expanding the biotechnology potential of lactobacilli through comparative genomics of 213 strains and associated genera.</title>
        <authorList>
            <person name="Sun Z."/>
            <person name="Harris H.M."/>
            <person name="McCann A."/>
            <person name="Guo C."/>
            <person name="Argimon S."/>
            <person name="Zhang W."/>
            <person name="Yang X."/>
            <person name="Jeffery I.B."/>
            <person name="Cooney J.C."/>
            <person name="Kagawa T.F."/>
            <person name="Liu W."/>
            <person name="Song Y."/>
            <person name="Salvetti E."/>
            <person name="Wrobel A."/>
            <person name="Rasinkangas P."/>
            <person name="Parkhill J."/>
            <person name="Rea M.C."/>
            <person name="O'Sullivan O."/>
            <person name="Ritari J."/>
            <person name="Douillard F.P."/>
            <person name="Paul Ross R."/>
            <person name="Yang R."/>
            <person name="Briner A.E."/>
            <person name="Felis G.E."/>
            <person name="de Vos W.M."/>
            <person name="Barrangou R."/>
            <person name="Klaenhammer T.R."/>
            <person name="Caufield P.W."/>
            <person name="Cui Y."/>
            <person name="Zhang H."/>
            <person name="O'Toole P.W."/>
        </authorList>
    </citation>
    <scope>NUCLEOTIDE SEQUENCE [LARGE SCALE GENOMIC DNA]</scope>
    <source>
        <strain evidence="10 11">DSM 19519</strain>
    </source>
</reference>
<evidence type="ECO:0000256" key="6">
    <source>
        <dbReference type="ARBA" id="ARBA00023102"/>
    </source>
</evidence>
<dbReference type="GO" id="GO:0005737">
    <property type="term" value="C:cytoplasm"/>
    <property type="evidence" value="ECO:0007669"/>
    <property type="project" value="TreeGrafter"/>
</dbReference>
<comment type="similarity">
    <text evidence="2 8">Belongs to the PHP hydrolase family. HisK subfamily.</text>
</comment>
<keyword evidence="4 8" id="KW-0028">Amino-acid biosynthesis</keyword>
<evidence type="ECO:0000259" key="9">
    <source>
        <dbReference type="Pfam" id="PF02811"/>
    </source>
</evidence>
<evidence type="ECO:0000256" key="2">
    <source>
        <dbReference type="ARBA" id="ARBA00009152"/>
    </source>
</evidence>
<dbReference type="Pfam" id="PF13263">
    <property type="entry name" value="PHP_C"/>
    <property type="match status" value="1"/>
</dbReference>
<proteinExistence type="inferred from homology"/>
<keyword evidence="11" id="KW-1185">Reference proteome</keyword>
<dbReference type="SUPFAM" id="SSF89550">
    <property type="entry name" value="PHP domain-like"/>
    <property type="match status" value="1"/>
</dbReference>
<feature type="domain" description="PHP" evidence="9">
    <location>
        <begin position="4"/>
        <end position="226"/>
    </location>
</feature>
<comment type="caution">
    <text evidence="10">The sequence shown here is derived from an EMBL/GenBank/DDBJ whole genome shotgun (WGS) entry which is preliminary data.</text>
</comment>
<name>A0A0R1M7J1_9LACO</name>
<dbReference type="InterPro" id="IPR010140">
    <property type="entry name" value="Histidinol_P_phosphatase_HisJ"/>
</dbReference>
<dbReference type="PANTHER" id="PTHR21039:SF0">
    <property type="entry name" value="HISTIDINOL-PHOSPHATASE"/>
    <property type="match status" value="1"/>
</dbReference>
<evidence type="ECO:0000313" key="11">
    <source>
        <dbReference type="Proteomes" id="UP000051448"/>
    </source>
</evidence>
<evidence type="ECO:0000313" key="10">
    <source>
        <dbReference type="EMBL" id="KRL04111.1"/>
    </source>
</evidence>
<dbReference type="NCBIfam" id="NF005996">
    <property type="entry name" value="PRK08123.1"/>
    <property type="match status" value="1"/>
</dbReference>
<dbReference type="Gene3D" id="3.20.20.140">
    <property type="entry name" value="Metal-dependent hydrolases"/>
    <property type="match status" value="1"/>
</dbReference>
<dbReference type="PATRIC" id="fig|1423759.3.peg.1835"/>
<dbReference type="CDD" id="cd12110">
    <property type="entry name" value="PHP_HisPPase_Hisj_like"/>
    <property type="match status" value="1"/>
</dbReference>
<accession>A0A0R1M7J1</accession>
<sequence>MKKDGHTHTELCPHGSGDETAKMIEKAIELGFSDYCITEHAPLPEGFATEFKGKNEGLETASLKWSQLDDYFELCERLQEKYGNVINIKVGFEIDYLPGFEVDIKNFLDEYGPRTQENILSVHFMKGTANGFWCVDYDTTEFANGFSDFLANPQNLYYRYFKLIQQAVSADLGKYAPQRIGHMNLIKKYQDYFGLPVKFNNSNLELITDILNIVKTKKMELDFNTAGLYKPYCNEVYPGKQILQIACEKKIPLVFGSDAHSMSEVGRGYHLVDFIETLDRK</sequence>
<dbReference type="AlphaFoldDB" id="A0A0R1M7J1"/>
<evidence type="ECO:0000256" key="4">
    <source>
        <dbReference type="ARBA" id="ARBA00022605"/>
    </source>
</evidence>
<dbReference type="InterPro" id="IPR004013">
    <property type="entry name" value="PHP_dom"/>
</dbReference>
<dbReference type="GeneID" id="98311543"/>
<dbReference type="STRING" id="1423759.FC92_GL001755"/>
<protein>
    <recommendedName>
        <fullName evidence="3 8">Histidinol-phosphatase</fullName>
        <shortName evidence="8">HolPase</shortName>
        <ecNumber evidence="3 8">3.1.3.15</ecNumber>
    </recommendedName>
</protein>
<dbReference type="UniPathway" id="UPA00031">
    <property type="reaction ID" value="UER00013"/>
</dbReference>
<evidence type="ECO:0000256" key="3">
    <source>
        <dbReference type="ARBA" id="ARBA00013085"/>
    </source>
</evidence>
<dbReference type="InterPro" id="IPR016195">
    <property type="entry name" value="Pol/histidinol_Pase-like"/>
</dbReference>
<dbReference type="OrthoDB" id="9775255at2"/>
<evidence type="ECO:0000256" key="8">
    <source>
        <dbReference type="RuleBase" id="RU366003"/>
    </source>
</evidence>